<dbReference type="SMART" id="SM00249">
    <property type="entry name" value="PHD"/>
    <property type="match status" value="1"/>
</dbReference>
<feature type="compositionally biased region" description="Basic and acidic residues" evidence="5">
    <location>
        <begin position="426"/>
        <end position="436"/>
    </location>
</feature>
<dbReference type="InterPro" id="IPR001965">
    <property type="entry name" value="Znf_PHD"/>
</dbReference>
<evidence type="ECO:0000256" key="2">
    <source>
        <dbReference type="ARBA" id="ARBA00022771"/>
    </source>
</evidence>
<evidence type="ECO:0000256" key="4">
    <source>
        <dbReference type="PROSITE-ProRule" id="PRU00175"/>
    </source>
</evidence>
<evidence type="ECO:0000313" key="8">
    <source>
        <dbReference type="EMBL" id="KAJ9163475.1"/>
    </source>
</evidence>
<sequence>MATDSLPNPNKRLKSLLSDSCCTIKEENHQYESEREQEGEENQSQRDQLVSVSMFGEDSLSCGICLSDHASAIRGQIDSCEHFFCFVCIMEWAKVESRCPMCKSRFTTIRRPPKDGVFSSERIVNIPKRDQVYHFSRNTTNGPFDPYAQVQCSICCLGRDENLLLLCDLCDSAAHTYCVGLGATVPEGDWFCHDCAVSRTEHDNIQKDDDNMNQDLYVKSLVMLAAESRVSMFNDVVDNQNTSGNTNVLAVDEADVSIFDIVRESDDQLFRRPRTRFSCERQHSLANELTRPGEITPQFGSVEGAPQSDADKVTHSGARTLSRCRNVQGYIRALRENWNSLRSGSLRFSSGPRESSIGKCNTLALSHDNSGIAQSLSSITAHELTTKDSLPGILVQDRHSHDIDKAWKMMDKAKSVQKACRRTKSVHSESKSHDNKGNSSRKAIDGSPSLHLPRSQQLGTPGLGNTGTEKQYKHCSPEKQTNMHIFTKLKMQKHSKVAMKEIVECTDTLPTICSPQFSVSASSSKVQTSSPSNVFYETQETLQQKNPCRTSLNDSNQQNGSHHLITLVGSVPGASESSNTKEDLSGLSSCKVDFPKGEVKMEKVCAESKAREDDGAKSEIQSLVKLNLKLLNRDKQLEINAFKEVARLATHTILAACGFGHSRHAVHSVPSCVCGHSERTQQLRKSTLMPNSCRECFYVFVKDVVSSILSEKVSHAKS</sequence>
<dbReference type="EMBL" id="JARPOI010000013">
    <property type="protein sequence ID" value="KAJ9163475.1"/>
    <property type="molecule type" value="Genomic_DNA"/>
</dbReference>
<reference evidence="8" key="1">
    <citation type="journal article" date="2023" name="Plant Biotechnol. J.">
        <title>Chromosome-level wild Hevea brasiliensis genome provides new tools for genomic-assisted breeding and valuable loci to elevate rubber yield.</title>
        <authorList>
            <person name="Cheng H."/>
            <person name="Song X."/>
            <person name="Hu Y."/>
            <person name="Wu T."/>
            <person name="Yang Q."/>
            <person name="An Z."/>
            <person name="Feng S."/>
            <person name="Deng Z."/>
            <person name="Wu W."/>
            <person name="Zeng X."/>
            <person name="Tu M."/>
            <person name="Wang X."/>
            <person name="Huang H."/>
        </authorList>
    </citation>
    <scope>NUCLEOTIDE SEQUENCE</scope>
    <source>
        <strain evidence="8">MT/VB/25A 57/8</strain>
    </source>
</reference>
<dbReference type="SUPFAM" id="SSF57903">
    <property type="entry name" value="FYVE/PHD zinc finger"/>
    <property type="match status" value="1"/>
</dbReference>
<dbReference type="Pfam" id="PF00628">
    <property type="entry name" value="PHD"/>
    <property type="match status" value="1"/>
</dbReference>
<dbReference type="SMART" id="SM00184">
    <property type="entry name" value="RING"/>
    <property type="match status" value="2"/>
</dbReference>
<gene>
    <name evidence="8" type="ORF">P3X46_023140</name>
</gene>
<evidence type="ECO:0000313" key="9">
    <source>
        <dbReference type="Proteomes" id="UP001174677"/>
    </source>
</evidence>
<comment type="caution">
    <text evidence="8">The sequence shown here is derived from an EMBL/GenBank/DDBJ whole genome shotgun (WGS) entry which is preliminary data.</text>
</comment>
<dbReference type="Pfam" id="PF13639">
    <property type="entry name" value="zf-RING_2"/>
    <property type="match status" value="1"/>
</dbReference>
<dbReference type="InterPro" id="IPR058746">
    <property type="entry name" value="Znf_RING-type_Topors"/>
</dbReference>
<dbReference type="Gene3D" id="3.30.40.10">
    <property type="entry name" value="Zinc/RING finger domain, C3HC4 (zinc finger)"/>
    <property type="match status" value="2"/>
</dbReference>
<dbReference type="PROSITE" id="PS00518">
    <property type="entry name" value="ZF_RING_1"/>
    <property type="match status" value="1"/>
</dbReference>
<keyword evidence="1" id="KW-0479">Metal-binding</keyword>
<organism evidence="8 9">
    <name type="scientific">Hevea brasiliensis</name>
    <name type="common">Para rubber tree</name>
    <name type="synonym">Siphonia brasiliensis</name>
    <dbReference type="NCBI Taxonomy" id="3981"/>
    <lineage>
        <taxon>Eukaryota</taxon>
        <taxon>Viridiplantae</taxon>
        <taxon>Streptophyta</taxon>
        <taxon>Embryophyta</taxon>
        <taxon>Tracheophyta</taxon>
        <taxon>Spermatophyta</taxon>
        <taxon>Magnoliopsida</taxon>
        <taxon>eudicotyledons</taxon>
        <taxon>Gunneridae</taxon>
        <taxon>Pentapetalae</taxon>
        <taxon>rosids</taxon>
        <taxon>fabids</taxon>
        <taxon>Malpighiales</taxon>
        <taxon>Euphorbiaceae</taxon>
        <taxon>Crotonoideae</taxon>
        <taxon>Micrandreae</taxon>
        <taxon>Hevea</taxon>
    </lineage>
</organism>
<keyword evidence="2 4" id="KW-0863">Zinc-finger</keyword>
<accession>A0ABQ9L9Z4</accession>
<evidence type="ECO:0000256" key="3">
    <source>
        <dbReference type="ARBA" id="ARBA00022833"/>
    </source>
</evidence>
<dbReference type="PANTHER" id="PTHR47177">
    <property type="entry name" value="F18C1.6 PROTEIN"/>
    <property type="match status" value="1"/>
</dbReference>
<feature type="region of interest" description="Disordered" evidence="5">
    <location>
        <begin position="292"/>
        <end position="316"/>
    </location>
</feature>
<feature type="domain" description="PHD-type" evidence="6">
    <location>
        <begin position="149"/>
        <end position="198"/>
    </location>
</feature>
<dbReference type="InterPro" id="IPR011011">
    <property type="entry name" value="Znf_FYVE_PHD"/>
</dbReference>
<evidence type="ECO:0000256" key="1">
    <source>
        <dbReference type="ARBA" id="ARBA00022723"/>
    </source>
</evidence>
<dbReference type="InterPro" id="IPR019787">
    <property type="entry name" value="Znf_PHD-finger"/>
</dbReference>
<feature type="region of interest" description="Disordered" evidence="5">
    <location>
        <begin position="417"/>
        <end position="477"/>
    </location>
</feature>
<name>A0ABQ9L9Z4_HEVBR</name>
<dbReference type="InterPro" id="IPR017907">
    <property type="entry name" value="Znf_RING_CS"/>
</dbReference>
<dbReference type="PROSITE" id="PS50016">
    <property type="entry name" value="ZF_PHD_2"/>
    <property type="match status" value="1"/>
</dbReference>
<protein>
    <recommendedName>
        <fullName evidence="10">PHD-type domain-containing protein</fullName>
    </recommendedName>
</protein>
<evidence type="ECO:0008006" key="10">
    <source>
        <dbReference type="Google" id="ProtNLM"/>
    </source>
</evidence>
<evidence type="ECO:0000256" key="5">
    <source>
        <dbReference type="SAM" id="MobiDB-lite"/>
    </source>
</evidence>
<dbReference type="PROSITE" id="PS50089">
    <property type="entry name" value="ZF_RING_2"/>
    <property type="match status" value="1"/>
</dbReference>
<dbReference type="SUPFAM" id="SSF57850">
    <property type="entry name" value="RING/U-box"/>
    <property type="match status" value="1"/>
</dbReference>
<dbReference type="Proteomes" id="UP001174677">
    <property type="component" value="Chromosome 13"/>
</dbReference>
<keyword evidence="9" id="KW-1185">Reference proteome</keyword>
<evidence type="ECO:0000259" key="7">
    <source>
        <dbReference type="PROSITE" id="PS50089"/>
    </source>
</evidence>
<dbReference type="CDD" id="cd16574">
    <property type="entry name" value="RING-HC_Topors"/>
    <property type="match status" value="1"/>
</dbReference>
<dbReference type="PANTHER" id="PTHR47177:SF4">
    <property type="entry name" value="OS06G0283200 PROTEIN"/>
    <property type="match status" value="1"/>
</dbReference>
<dbReference type="InterPro" id="IPR013083">
    <property type="entry name" value="Znf_RING/FYVE/PHD"/>
</dbReference>
<dbReference type="InterPro" id="IPR001841">
    <property type="entry name" value="Znf_RING"/>
</dbReference>
<evidence type="ECO:0000259" key="6">
    <source>
        <dbReference type="PROSITE" id="PS50016"/>
    </source>
</evidence>
<proteinExistence type="predicted"/>
<feature type="domain" description="RING-type" evidence="7">
    <location>
        <begin position="62"/>
        <end position="103"/>
    </location>
</feature>
<keyword evidence="3" id="KW-0862">Zinc</keyword>